<dbReference type="SUPFAM" id="SSF50494">
    <property type="entry name" value="Trypsin-like serine proteases"/>
    <property type="match status" value="1"/>
</dbReference>
<organism evidence="2 3">
    <name type="scientific">Aspergillus ellipticus CBS 707.79</name>
    <dbReference type="NCBI Taxonomy" id="1448320"/>
    <lineage>
        <taxon>Eukaryota</taxon>
        <taxon>Fungi</taxon>
        <taxon>Dikarya</taxon>
        <taxon>Ascomycota</taxon>
        <taxon>Pezizomycotina</taxon>
        <taxon>Eurotiomycetes</taxon>
        <taxon>Eurotiomycetidae</taxon>
        <taxon>Eurotiales</taxon>
        <taxon>Aspergillaceae</taxon>
        <taxon>Aspergillus</taxon>
        <taxon>Aspergillus subgen. Circumdati</taxon>
    </lineage>
</organism>
<proteinExistence type="predicted"/>
<evidence type="ECO:0000313" key="3">
    <source>
        <dbReference type="Proteomes" id="UP000247810"/>
    </source>
</evidence>
<dbReference type="STRING" id="1448320.A0A319CWL5"/>
<dbReference type="Pfam" id="PF08192">
    <property type="entry name" value="Peptidase_S64"/>
    <property type="match status" value="1"/>
</dbReference>
<dbReference type="OrthoDB" id="5424209at2759"/>
<keyword evidence="3" id="KW-1185">Reference proteome</keyword>
<evidence type="ECO:0000313" key="2">
    <source>
        <dbReference type="EMBL" id="PYH88891.1"/>
    </source>
</evidence>
<feature type="region of interest" description="Disordered" evidence="1">
    <location>
        <begin position="1"/>
        <end position="22"/>
    </location>
</feature>
<reference evidence="2 3" key="1">
    <citation type="submission" date="2018-02" db="EMBL/GenBank/DDBJ databases">
        <title>The genomes of Aspergillus section Nigri reveals drivers in fungal speciation.</title>
        <authorList>
            <consortium name="DOE Joint Genome Institute"/>
            <person name="Vesth T.C."/>
            <person name="Nybo J."/>
            <person name="Theobald S."/>
            <person name="Brandl J."/>
            <person name="Frisvad J.C."/>
            <person name="Nielsen K.F."/>
            <person name="Lyhne E.K."/>
            <person name="Kogle M.E."/>
            <person name="Kuo A."/>
            <person name="Riley R."/>
            <person name="Clum A."/>
            <person name="Nolan M."/>
            <person name="Lipzen A."/>
            <person name="Salamov A."/>
            <person name="Henrissat B."/>
            <person name="Wiebenga A."/>
            <person name="De vries R.P."/>
            <person name="Grigoriev I.V."/>
            <person name="Mortensen U.H."/>
            <person name="Andersen M.R."/>
            <person name="Baker S.E."/>
        </authorList>
    </citation>
    <scope>NUCLEOTIDE SEQUENCE [LARGE SCALE GENOMIC DNA]</scope>
    <source>
        <strain evidence="2 3">CBS 707.79</strain>
    </source>
</reference>
<dbReference type="VEuPathDB" id="FungiDB:BO71DRAFT_413742"/>
<dbReference type="EMBL" id="KZ826059">
    <property type="protein sequence ID" value="PYH88891.1"/>
    <property type="molecule type" value="Genomic_DNA"/>
</dbReference>
<name>A0A319CWL5_9EURO</name>
<dbReference type="Proteomes" id="UP000247810">
    <property type="component" value="Unassembled WGS sequence"/>
</dbReference>
<dbReference type="AlphaFoldDB" id="A0A319CWL5"/>
<gene>
    <name evidence="2" type="ORF">BO71DRAFT_413742</name>
</gene>
<protein>
    <submittedName>
        <fullName evidence="2">Uncharacterized protein</fullName>
    </submittedName>
</protein>
<dbReference type="InterPro" id="IPR009003">
    <property type="entry name" value="Peptidase_S1_PA"/>
</dbReference>
<dbReference type="InterPro" id="IPR012985">
    <property type="entry name" value="Peptidase_S64_Ssy5"/>
</dbReference>
<sequence length="295" mass="33405">MDGLAVKNAQGSRAEGEQLSNIPGASQGFHRWERGAPNLYATLLRKVLRVDQPSVFDLKAAIKSEEATIREIESGRFKDIAARIKLIEAGSDDAYVTDKEQTRYESTVEQLSLFKDRLDRYRRFLNGRRYYLGEVVAGSGLWRNVMRNTNSEKRQPGVMDWALIEVMEERQGPNEPFPYHDHVGGMNFMEIEDSALRHGTKLLKCGRSSHYTEGEYNGIKQAVVGREYDIHGQLRIKITYEHSVISRSDAPFAKPGDSGSFVFTQAGDVAGMLFGGFRRKDTMYFIHVNDPYSGH</sequence>
<accession>A0A319CWL5</accession>
<evidence type="ECO:0000256" key="1">
    <source>
        <dbReference type="SAM" id="MobiDB-lite"/>
    </source>
</evidence>